<dbReference type="AlphaFoldDB" id="A0A0S2TCP5"/>
<proteinExistence type="predicted"/>
<keyword evidence="1" id="KW-0732">Signal</keyword>
<name>A0A0S2TCP5_9GAMM</name>
<organism evidence="2 3">
    <name type="scientific">Candidatus Tenderia electrophaga</name>
    <dbReference type="NCBI Taxonomy" id="1748243"/>
    <lineage>
        <taxon>Bacteria</taxon>
        <taxon>Pseudomonadati</taxon>
        <taxon>Pseudomonadota</taxon>
        <taxon>Gammaproteobacteria</taxon>
        <taxon>Candidatus Tenderiales</taxon>
        <taxon>Candidatus Tenderiaceae</taxon>
        <taxon>Candidatus Tenderia</taxon>
    </lineage>
</organism>
<evidence type="ECO:0000313" key="3">
    <source>
        <dbReference type="Proteomes" id="UP000055136"/>
    </source>
</evidence>
<evidence type="ECO:0000256" key="1">
    <source>
        <dbReference type="SAM" id="SignalP"/>
    </source>
</evidence>
<sequence length="268" mass="28137">MVLLEALALRQTWGRRMLACLVMCSGLSVHAAAAQGVATELTVRVVAQDAKLIQDSVGGAAIVVRDADTGEVLAEGRQRGDSGSTDKIMRQAHNRGETIYAVPGAAQFATTLNLSRPTRVAISAEGPLDFSQALQSVSTTLLMLPGHHISGDGVVLTLHGFIVEVLAPGELSGAEAGAEVAVEARVRMMCGCPTQPGGLWDSNQYTIKAQLLNGDEVVAETPLRYAGRSSVFNGQITVPAVGTQRLRVVASDPDGINFGMAQLQLTHQ</sequence>
<dbReference type="KEGG" id="tee:Tel_07025"/>
<reference evidence="2" key="1">
    <citation type="submission" date="2015-10" db="EMBL/GenBank/DDBJ databases">
        <title>Description of Candidatus Tenderia electrophaga gen. nov, sp. nov., an Uncultivated Electroautotroph from a Biocathode Enrichment.</title>
        <authorList>
            <person name="Eddie B.J."/>
            <person name="Malanoski A.P."/>
            <person name="Wang Z."/>
            <person name="Hall R.J."/>
            <person name="Oh S.D."/>
            <person name="Heiner C."/>
            <person name="Lin B."/>
            <person name="Strycharz-Glaven S.M."/>
        </authorList>
    </citation>
    <scope>NUCLEOTIDE SEQUENCE [LARGE SCALE GENOMIC DNA]</scope>
    <source>
        <strain evidence="2">NRL1</strain>
    </source>
</reference>
<dbReference type="STRING" id="1748243.Tel_07025"/>
<gene>
    <name evidence="2" type="ORF">Tel_07025</name>
</gene>
<accession>A0A0S2TCP5</accession>
<dbReference type="Proteomes" id="UP000055136">
    <property type="component" value="Chromosome"/>
</dbReference>
<feature type="chain" id="PRO_5006604861" evidence="1">
    <location>
        <begin position="32"/>
        <end position="268"/>
    </location>
</feature>
<dbReference type="EMBL" id="CP013099">
    <property type="protein sequence ID" value="ALP52923.1"/>
    <property type="molecule type" value="Genomic_DNA"/>
</dbReference>
<keyword evidence="3" id="KW-1185">Reference proteome</keyword>
<evidence type="ECO:0000313" key="2">
    <source>
        <dbReference type="EMBL" id="ALP52923.1"/>
    </source>
</evidence>
<feature type="signal peptide" evidence="1">
    <location>
        <begin position="1"/>
        <end position="31"/>
    </location>
</feature>
<protein>
    <submittedName>
        <fullName evidence="2">Uncharacterized protein</fullName>
    </submittedName>
</protein>